<dbReference type="GeneID" id="59314489"/>
<evidence type="ECO:0000313" key="3">
    <source>
        <dbReference type="EMBL" id="KAF5614324.1"/>
    </source>
</evidence>
<feature type="region of interest" description="Disordered" evidence="1">
    <location>
        <begin position="537"/>
        <end position="584"/>
    </location>
</feature>
<dbReference type="OrthoDB" id="4153178at2759"/>
<dbReference type="RefSeq" id="XP_036544342.1">
    <property type="nucleotide sequence ID" value="XM_036679771.1"/>
</dbReference>
<sequence length="956" mass="105810">MSVSPSSSLPRKALHERSNSQNNSQNNRLGIRVVPYSPPRVASDSTVTSKTITYADASTETDSELAQTHGSPTHSSDSQFETPSPSLQRARTRSTVLSPSPLKRPTQYPSSEFDQNPAPWLPHYDTDGDDHTSYASRPPSREPSTSPRPPSRKRVINVHADKTFSIIPQDASMSSRVESLWSLPPSFTTGNTSYGRGSMGTYSDDRQSRPASPMTPLTERNASSPVISPRPRDPSTPDNSNSSPWNYRLFGGLRKVPKTPDVKQKQPQTQDAPPELPLPTLPEVDLPDHEAGPSSQWLTQKTSFQSSLSEQTRSTFSERTNVKTYGFSSPMNVADLNSLPPSSIHSNIELLGDPSSAEASLHISTRPQTEDSNVNVVTHGGHSASSSVVAVRNRVRPEFSQESLIVPPLQPRKRRSSDSFALAKSRSRETLRSRSASITSLSTIFTQEATRALFVGPPTILQHAGPSWPDLQNRPQARPHQWSGQLSTVMSESEGGSEPASRALSLSSVPGRRGSGVGSSHSKHVLSMASSLFGLEEHVETPSHSRSNSLEAPAATFARSMPRDPATGTIRQVRDHDEDGDGLADLEVYHHPSSRSRMGRFLSSYSSDRSLRSTASFNAAVPAWARVYYGSGERKWLAAQPSMESMYSEYSQSQAPDGQLSRSPSQDANAPNIRNPRRRPREALPHQHSNTGSMDISAAPAHPVLAVVRNIKKQTSSIWSPHLARDRRPVSQSIWQPPASQWEARSELTGRRNAQVTMFVVGFVFPLAWMFAALIPIQRNNQIEEDIERNNSTSELGKRNQVSARASGEEDAVFTSAIWWRKVNRGMSLIGLLILGAIIALIVTTMTWIRRTVLISKPIMELHGISTIYDALRIISNFARTNLNFAKLTIFMHLVKKTFNDQRFLLSERTFFNETRCFAFTLFCLSISTMYDFFFLRGFPCNYTLYCSLERLASLS</sequence>
<gene>
    <name evidence="3" type="ORF">FSUBG_204</name>
</gene>
<keyword evidence="2" id="KW-1133">Transmembrane helix</keyword>
<feature type="compositionally biased region" description="Polar residues" evidence="1">
    <location>
        <begin position="185"/>
        <end position="195"/>
    </location>
</feature>
<reference evidence="3 4" key="1">
    <citation type="submission" date="2020-05" db="EMBL/GenBank/DDBJ databases">
        <title>Identification and distribution of gene clusters putatively required for synthesis of sphingolipid metabolism inhibitors in phylogenetically diverse species of the filamentous fungus Fusarium.</title>
        <authorList>
            <person name="Kim H.-S."/>
            <person name="Busman M."/>
            <person name="Brown D.W."/>
            <person name="Divon H."/>
            <person name="Uhlig S."/>
            <person name="Proctor R.H."/>
        </authorList>
    </citation>
    <scope>NUCLEOTIDE SEQUENCE [LARGE SCALE GENOMIC DNA]</scope>
    <source>
        <strain evidence="3 4">NRRL 66333</strain>
    </source>
</reference>
<feature type="transmembrane region" description="Helical" evidence="2">
    <location>
        <begin position="829"/>
        <end position="849"/>
    </location>
</feature>
<dbReference type="AlphaFoldDB" id="A0A8H5QGG8"/>
<feature type="compositionally biased region" description="Polar residues" evidence="1">
    <location>
        <begin position="43"/>
        <end position="98"/>
    </location>
</feature>
<evidence type="ECO:0000256" key="1">
    <source>
        <dbReference type="SAM" id="MobiDB-lite"/>
    </source>
</evidence>
<dbReference type="Proteomes" id="UP000547976">
    <property type="component" value="Unassembled WGS sequence"/>
</dbReference>
<dbReference type="EMBL" id="JAAOAV010000001">
    <property type="protein sequence ID" value="KAF5614324.1"/>
    <property type="molecule type" value="Genomic_DNA"/>
</dbReference>
<feature type="region of interest" description="Disordered" evidence="1">
    <location>
        <begin position="464"/>
        <end position="522"/>
    </location>
</feature>
<feature type="compositionally biased region" description="Polar residues" evidence="1">
    <location>
        <begin position="482"/>
        <end position="491"/>
    </location>
</feature>
<name>A0A8H5QGG8_GIBSU</name>
<feature type="compositionally biased region" description="Polar residues" evidence="1">
    <location>
        <begin position="293"/>
        <end position="315"/>
    </location>
</feature>
<feature type="region of interest" description="Disordered" evidence="1">
    <location>
        <begin position="648"/>
        <end position="696"/>
    </location>
</feature>
<proteinExistence type="predicted"/>
<keyword evidence="4" id="KW-1185">Reference proteome</keyword>
<feature type="compositionally biased region" description="Low complexity" evidence="1">
    <location>
        <begin position="136"/>
        <end position="145"/>
    </location>
</feature>
<organism evidence="3 4">
    <name type="scientific">Gibberella subglutinans</name>
    <name type="common">Fusarium subglutinans</name>
    <dbReference type="NCBI Taxonomy" id="42677"/>
    <lineage>
        <taxon>Eukaryota</taxon>
        <taxon>Fungi</taxon>
        <taxon>Dikarya</taxon>
        <taxon>Ascomycota</taxon>
        <taxon>Pezizomycotina</taxon>
        <taxon>Sordariomycetes</taxon>
        <taxon>Hypocreomycetidae</taxon>
        <taxon>Hypocreales</taxon>
        <taxon>Nectriaceae</taxon>
        <taxon>Fusarium</taxon>
        <taxon>Fusarium fujikuroi species complex</taxon>
    </lineage>
</organism>
<evidence type="ECO:0000256" key="2">
    <source>
        <dbReference type="SAM" id="Phobius"/>
    </source>
</evidence>
<evidence type="ECO:0000313" key="4">
    <source>
        <dbReference type="Proteomes" id="UP000547976"/>
    </source>
</evidence>
<comment type="caution">
    <text evidence="3">The sequence shown here is derived from an EMBL/GenBank/DDBJ whole genome shotgun (WGS) entry which is preliminary data.</text>
</comment>
<protein>
    <submittedName>
        <fullName evidence="3">Uncharacterized protein</fullName>
    </submittedName>
</protein>
<accession>A0A8H5QGG8</accession>
<keyword evidence="2" id="KW-0812">Transmembrane</keyword>
<feature type="region of interest" description="Disordered" evidence="1">
    <location>
        <begin position="402"/>
        <end position="426"/>
    </location>
</feature>
<keyword evidence="2" id="KW-0472">Membrane</keyword>
<feature type="transmembrane region" description="Helical" evidence="2">
    <location>
        <begin position="756"/>
        <end position="775"/>
    </location>
</feature>
<feature type="region of interest" description="Disordered" evidence="1">
    <location>
        <begin position="1"/>
        <end position="315"/>
    </location>
</feature>